<dbReference type="GO" id="GO:0047936">
    <property type="term" value="F:glucose 1-dehydrogenase [NAD(P)+] activity"/>
    <property type="evidence" value="ECO:0007669"/>
    <property type="project" value="UniProtKB-EC"/>
</dbReference>
<dbReference type="EC" id="1.1.1.47" evidence="2"/>
<dbReference type="PANTHER" id="PTHR42760:SF40">
    <property type="entry name" value="3-OXOACYL-[ACYL-CARRIER-PROTEIN] REDUCTASE, CHLOROPLASTIC"/>
    <property type="match status" value="1"/>
</dbReference>
<keyword evidence="2" id="KW-0560">Oxidoreductase</keyword>
<gene>
    <name evidence="2" type="ORF">ABAZ39_08775</name>
    <name evidence="3" type="ORF">ACJ41P_20410</name>
</gene>
<evidence type="ECO:0000313" key="4">
    <source>
        <dbReference type="Proteomes" id="UP000027186"/>
    </source>
</evidence>
<evidence type="ECO:0000256" key="1">
    <source>
        <dbReference type="ARBA" id="ARBA00006484"/>
    </source>
</evidence>
<dbReference type="EMBL" id="CP007793">
    <property type="protein sequence ID" value="AIB12090.1"/>
    <property type="molecule type" value="Genomic_DNA"/>
</dbReference>
<dbReference type="Proteomes" id="UP001628281">
    <property type="component" value="Unassembled WGS sequence"/>
</dbReference>
<dbReference type="EMBL" id="JBJLSN010000032">
    <property type="protein sequence ID" value="MFL7903509.1"/>
    <property type="molecule type" value="Genomic_DNA"/>
</dbReference>
<dbReference type="Proteomes" id="UP000027186">
    <property type="component" value="Chromosome"/>
</dbReference>
<organism evidence="2 4">
    <name type="scientific">Azospirillum argentinense</name>
    <dbReference type="NCBI Taxonomy" id="2970906"/>
    <lineage>
        <taxon>Bacteria</taxon>
        <taxon>Pseudomonadati</taxon>
        <taxon>Pseudomonadota</taxon>
        <taxon>Alphaproteobacteria</taxon>
        <taxon>Rhodospirillales</taxon>
        <taxon>Azospirillaceae</taxon>
        <taxon>Azospirillum</taxon>
    </lineage>
</organism>
<dbReference type="CDD" id="cd05233">
    <property type="entry name" value="SDR_c"/>
    <property type="match status" value="1"/>
</dbReference>
<dbReference type="PANTHER" id="PTHR42760">
    <property type="entry name" value="SHORT-CHAIN DEHYDROGENASES/REDUCTASES FAMILY MEMBER"/>
    <property type="match status" value="1"/>
</dbReference>
<dbReference type="InterPro" id="IPR020904">
    <property type="entry name" value="Sc_DH/Rdtase_CS"/>
</dbReference>
<dbReference type="InterPro" id="IPR002347">
    <property type="entry name" value="SDR_fam"/>
</dbReference>
<dbReference type="InterPro" id="IPR036291">
    <property type="entry name" value="NAD(P)-bd_dom_sf"/>
</dbReference>
<reference evidence="2 4" key="1">
    <citation type="journal article" date="2014" name="Genome Announc.">
        <title>Complete Genome Sequence of the Model Rhizosphere Strain Azospirillum brasilense Az39, Successfully Applied in Agriculture.</title>
        <authorList>
            <person name="Rivera D."/>
            <person name="Revale S."/>
            <person name="Molina R."/>
            <person name="Gualpa J."/>
            <person name="Puente M."/>
            <person name="Maroniche G."/>
            <person name="Paris G."/>
            <person name="Baker D."/>
            <person name="Clavijo B."/>
            <person name="McLay K."/>
            <person name="Spaepen S."/>
            <person name="Perticari A."/>
            <person name="Vazquez M."/>
            <person name="Wisniewski-Dye F."/>
            <person name="Watkins C."/>
            <person name="Martinez-Abarca F."/>
            <person name="Vanderleyden J."/>
            <person name="Cassan F."/>
        </authorList>
    </citation>
    <scope>NUCLEOTIDE SEQUENCE [LARGE SCALE GENOMIC DNA]</scope>
    <source>
        <strain evidence="2 4">Az39</strain>
    </source>
</reference>
<dbReference type="PRINTS" id="PR00080">
    <property type="entry name" value="SDRFAMILY"/>
</dbReference>
<reference evidence="3 5" key="2">
    <citation type="submission" date="2024-11" db="EMBL/GenBank/DDBJ databases">
        <title>Draft genome sequences of two bacteria associated to sugarcane roots in Colombia.</title>
        <authorList>
            <person name="Pardo-Diaz S."/>
            <person name="Masmela-Mendoza J."/>
            <person name="Delgadillo-Duran P."/>
            <person name="Bautista E.J."/>
            <person name="Rojas-Tapias D.F."/>
        </authorList>
    </citation>
    <scope>NUCLEOTIDE SEQUENCE [LARGE SCALE GENOMIC DNA]</scope>
    <source>
        <strain evidence="3 5">Ap18</strain>
    </source>
</reference>
<dbReference type="AlphaFoldDB" id="A0A060DH69"/>
<sequence length="251" mass="25546">MSTTLTSLVVTGGGRGIGAAVARMAAQRGHAVTFSYIGNEAAAEATLAAIREAGGQAQAVKGDAAREEDIRALFDAAEDRFGPTAGLVNNAGIIGPYGRLDEAAPDDLRRMLDINVTGAVLCAREAVRRMSTRHGGKGGSIVNVGSIAAVLGSPNEYVGYAASKGAVDSLTVGLAREVAKEGVRVNCVRPGLIDTDIQIIPGIGNRLDNPALIPPAGRAGTADEVAETVLWLLSNAASYVTGALLNVSGGR</sequence>
<keyword evidence="5" id="KW-1185">Reference proteome</keyword>
<dbReference type="Gene3D" id="3.40.50.720">
    <property type="entry name" value="NAD(P)-binding Rossmann-like Domain"/>
    <property type="match status" value="1"/>
</dbReference>
<protein>
    <submittedName>
        <fullName evidence="3">SDR family oxidoreductase</fullName>
    </submittedName>
    <submittedName>
        <fullName evidence="2">Sugar dehydrogenase</fullName>
        <ecNumber evidence="2">1.1.1.47</ecNumber>
    </submittedName>
</protein>
<dbReference type="PRINTS" id="PR00081">
    <property type="entry name" value="GDHRDH"/>
</dbReference>
<evidence type="ECO:0000313" key="2">
    <source>
        <dbReference type="EMBL" id="AIB12090.1"/>
    </source>
</evidence>
<dbReference type="KEGG" id="abq:ABAZ39_08775"/>
<dbReference type="Pfam" id="PF13561">
    <property type="entry name" value="adh_short_C2"/>
    <property type="match status" value="1"/>
</dbReference>
<dbReference type="PROSITE" id="PS00061">
    <property type="entry name" value="ADH_SHORT"/>
    <property type="match status" value="1"/>
</dbReference>
<comment type="similarity">
    <text evidence="1">Belongs to the short-chain dehydrogenases/reductases (SDR) family.</text>
</comment>
<evidence type="ECO:0000313" key="5">
    <source>
        <dbReference type="Proteomes" id="UP001628281"/>
    </source>
</evidence>
<name>A0A060DH69_9PROT</name>
<dbReference type="FunFam" id="3.40.50.720:FF:000084">
    <property type="entry name" value="Short-chain dehydrogenase reductase"/>
    <property type="match status" value="1"/>
</dbReference>
<accession>A0A060DH69</accession>
<evidence type="ECO:0000313" key="3">
    <source>
        <dbReference type="EMBL" id="MFL7903509.1"/>
    </source>
</evidence>
<dbReference type="SUPFAM" id="SSF51735">
    <property type="entry name" value="NAD(P)-binding Rossmann-fold domains"/>
    <property type="match status" value="1"/>
</dbReference>
<dbReference type="GO" id="GO:0030497">
    <property type="term" value="P:fatty acid elongation"/>
    <property type="evidence" value="ECO:0007669"/>
    <property type="project" value="TreeGrafter"/>
</dbReference>
<dbReference type="RefSeq" id="WP_038528515.1">
    <property type="nucleotide sequence ID" value="NZ_CP007793.1"/>
</dbReference>
<proteinExistence type="inferred from homology"/>